<sequence length="544" mass="59531">MDYQVLLSDPLADAWSMPPSPSAARFRQEHGLARPLSRYHEAAEGSRPHDAAPDGARSRSMYETEPAYYPSTLRSPLLGVVDNRHAREATRLEWQSDACNDIQSHGLMLAGLSTPHNSRSVHRLPKMGGSASSRGERLARARSSPSLTGSASFCGAYGEAPAMEEHYGNGGAPSLLAPLYGNSQSSAHAGSRPSSPHPVELDAPQRSPHWPSIYLPPTPRSTTLTWERPYRPAHARSISLDYATLPASVPPSARYPRSPSSSTSPNQPSVLASVQHRRLRHPSATSLSIQPIFTLPDPAADSRQHVPQRTLPGAVAEEDVSSSDEPDLSSLWLSRSETTSAVQTPLTAPPDFAGRFDSVDAFLPSPSRFQIAPAKDISMDDSHANATARPASDLPWPLMTPPTSPLWASAPSLPVPPTHFQALPDPTQAPHCRSPPSKPRARSEAGSPNGEKPHRCPYPECGRSFKRHEHLRRHDRMHTKERPYQCEEFGCGLRFSRNDNLLQHQKTHARNGKTKKAVQKRLAEVEAARAARLGFTHTFVSEQY</sequence>
<accession>A0A2S5B812</accession>
<dbReference type="OrthoDB" id="2526279at2759"/>
<evidence type="ECO:0000256" key="9">
    <source>
        <dbReference type="PROSITE-ProRule" id="PRU00042"/>
    </source>
</evidence>
<gene>
    <name evidence="12" type="ORF">BMF94_4073</name>
</gene>
<evidence type="ECO:0000256" key="1">
    <source>
        <dbReference type="ARBA" id="ARBA00004123"/>
    </source>
</evidence>
<feature type="compositionally biased region" description="Basic and acidic residues" evidence="10">
    <location>
        <begin position="26"/>
        <end position="59"/>
    </location>
</feature>
<feature type="region of interest" description="Disordered" evidence="10">
    <location>
        <begin position="178"/>
        <end position="226"/>
    </location>
</feature>
<reference evidence="12 13" key="1">
    <citation type="journal article" date="2018" name="Front. Microbiol.">
        <title>Prospects for Fungal Bioremediation of Acidic Radioactive Waste Sites: Characterization and Genome Sequence of Rhodotorula taiwanensis MD1149.</title>
        <authorList>
            <person name="Tkavc R."/>
            <person name="Matrosova V.Y."/>
            <person name="Grichenko O.E."/>
            <person name="Gostincar C."/>
            <person name="Volpe R.P."/>
            <person name="Klimenkova P."/>
            <person name="Gaidamakova E.K."/>
            <person name="Zhou C.E."/>
            <person name="Stewart B.J."/>
            <person name="Lyman M.G."/>
            <person name="Malfatti S.A."/>
            <person name="Rubinfeld B."/>
            <person name="Courtot M."/>
            <person name="Singh J."/>
            <person name="Dalgard C.L."/>
            <person name="Hamilton T."/>
            <person name="Frey K.G."/>
            <person name="Gunde-Cimerman N."/>
            <person name="Dugan L."/>
            <person name="Daly M.J."/>
        </authorList>
    </citation>
    <scope>NUCLEOTIDE SEQUENCE [LARGE SCALE GENOMIC DNA]</scope>
    <source>
        <strain evidence="12 13">MD1149</strain>
    </source>
</reference>
<feature type="region of interest" description="Disordered" evidence="10">
    <location>
        <begin position="409"/>
        <end position="457"/>
    </location>
</feature>
<dbReference type="GO" id="GO:0005634">
    <property type="term" value="C:nucleus"/>
    <property type="evidence" value="ECO:0007669"/>
    <property type="project" value="UniProtKB-SubCell"/>
</dbReference>
<dbReference type="Gene3D" id="3.30.160.60">
    <property type="entry name" value="Classic Zinc Finger"/>
    <property type="match status" value="2"/>
</dbReference>
<comment type="subcellular location">
    <subcellularLocation>
        <location evidence="1">Nucleus</location>
    </subcellularLocation>
</comment>
<dbReference type="PROSITE" id="PS50157">
    <property type="entry name" value="ZINC_FINGER_C2H2_2"/>
    <property type="match status" value="2"/>
</dbReference>
<dbReference type="STRING" id="741276.A0A2S5B812"/>
<keyword evidence="6" id="KW-0805">Transcription regulation</keyword>
<name>A0A2S5B812_9BASI</name>
<evidence type="ECO:0000256" key="7">
    <source>
        <dbReference type="ARBA" id="ARBA00023163"/>
    </source>
</evidence>
<feature type="domain" description="C2H2-type" evidence="11">
    <location>
        <begin position="484"/>
        <end position="513"/>
    </location>
</feature>
<keyword evidence="7" id="KW-0804">Transcription</keyword>
<protein>
    <recommendedName>
        <fullName evidence="11">C2H2-type domain-containing protein</fullName>
    </recommendedName>
</protein>
<dbReference type="GO" id="GO:0000981">
    <property type="term" value="F:DNA-binding transcription factor activity, RNA polymerase II-specific"/>
    <property type="evidence" value="ECO:0007669"/>
    <property type="project" value="TreeGrafter"/>
</dbReference>
<keyword evidence="5" id="KW-0862">Zinc</keyword>
<feature type="region of interest" description="Disordered" evidence="10">
    <location>
        <begin position="116"/>
        <end position="150"/>
    </location>
</feature>
<dbReference type="InterPro" id="IPR013087">
    <property type="entry name" value="Znf_C2H2_type"/>
</dbReference>
<evidence type="ECO:0000256" key="10">
    <source>
        <dbReference type="SAM" id="MobiDB-lite"/>
    </source>
</evidence>
<dbReference type="AlphaFoldDB" id="A0A2S5B812"/>
<evidence type="ECO:0000313" key="13">
    <source>
        <dbReference type="Proteomes" id="UP000237144"/>
    </source>
</evidence>
<keyword evidence="2" id="KW-0479">Metal-binding</keyword>
<dbReference type="GO" id="GO:0008270">
    <property type="term" value="F:zinc ion binding"/>
    <property type="evidence" value="ECO:0007669"/>
    <property type="project" value="UniProtKB-KW"/>
</dbReference>
<organism evidence="12 13">
    <name type="scientific">Rhodotorula taiwanensis</name>
    <dbReference type="NCBI Taxonomy" id="741276"/>
    <lineage>
        <taxon>Eukaryota</taxon>
        <taxon>Fungi</taxon>
        <taxon>Dikarya</taxon>
        <taxon>Basidiomycota</taxon>
        <taxon>Pucciniomycotina</taxon>
        <taxon>Microbotryomycetes</taxon>
        <taxon>Sporidiobolales</taxon>
        <taxon>Sporidiobolaceae</taxon>
        <taxon>Rhodotorula</taxon>
    </lineage>
</organism>
<dbReference type="EMBL" id="PJQD01000045">
    <property type="protein sequence ID" value="POY72912.1"/>
    <property type="molecule type" value="Genomic_DNA"/>
</dbReference>
<feature type="domain" description="C2H2-type" evidence="11">
    <location>
        <begin position="454"/>
        <end position="483"/>
    </location>
</feature>
<dbReference type="InterPro" id="IPR036236">
    <property type="entry name" value="Znf_C2H2_sf"/>
</dbReference>
<evidence type="ECO:0000256" key="4">
    <source>
        <dbReference type="ARBA" id="ARBA00022771"/>
    </source>
</evidence>
<feature type="compositionally biased region" description="Low complexity" evidence="10">
    <location>
        <begin position="249"/>
        <end position="269"/>
    </location>
</feature>
<keyword evidence="3" id="KW-0677">Repeat</keyword>
<dbReference type="FunFam" id="3.30.160.60:FF:000100">
    <property type="entry name" value="Zinc finger 45-like"/>
    <property type="match status" value="1"/>
</dbReference>
<evidence type="ECO:0000256" key="5">
    <source>
        <dbReference type="ARBA" id="ARBA00022833"/>
    </source>
</evidence>
<evidence type="ECO:0000256" key="2">
    <source>
        <dbReference type="ARBA" id="ARBA00022723"/>
    </source>
</evidence>
<keyword evidence="4 9" id="KW-0863">Zinc-finger</keyword>
<dbReference type="SUPFAM" id="SSF57667">
    <property type="entry name" value="beta-beta-alpha zinc fingers"/>
    <property type="match status" value="1"/>
</dbReference>
<dbReference type="PROSITE" id="PS00028">
    <property type="entry name" value="ZINC_FINGER_C2H2_1"/>
    <property type="match status" value="2"/>
</dbReference>
<dbReference type="SMART" id="SM00355">
    <property type="entry name" value="ZnF_C2H2"/>
    <property type="match status" value="2"/>
</dbReference>
<dbReference type="GO" id="GO:0000978">
    <property type="term" value="F:RNA polymerase II cis-regulatory region sequence-specific DNA binding"/>
    <property type="evidence" value="ECO:0007669"/>
    <property type="project" value="TreeGrafter"/>
</dbReference>
<feature type="region of interest" description="Disordered" evidence="10">
    <location>
        <begin position="1"/>
        <end position="59"/>
    </location>
</feature>
<dbReference type="PANTHER" id="PTHR23235:SF120">
    <property type="entry name" value="KRUPPEL-LIKE FACTOR 15"/>
    <property type="match status" value="1"/>
</dbReference>
<proteinExistence type="predicted"/>
<dbReference type="Pfam" id="PF00096">
    <property type="entry name" value="zf-C2H2"/>
    <property type="match status" value="2"/>
</dbReference>
<dbReference type="Proteomes" id="UP000237144">
    <property type="component" value="Unassembled WGS sequence"/>
</dbReference>
<evidence type="ECO:0000259" key="11">
    <source>
        <dbReference type="PROSITE" id="PS50157"/>
    </source>
</evidence>
<evidence type="ECO:0000256" key="6">
    <source>
        <dbReference type="ARBA" id="ARBA00023015"/>
    </source>
</evidence>
<feature type="region of interest" description="Disordered" evidence="10">
    <location>
        <begin position="249"/>
        <end position="285"/>
    </location>
</feature>
<dbReference type="PANTHER" id="PTHR23235">
    <property type="entry name" value="KRUEPPEL-LIKE TRANSCRIPTION FACTOR"/>
    <property type="match status" value="1"/>
</dbReference>
<evidence type="ECO:0000256" key="3">
    <source>
        <dbReference type="ARBA" id="ARBA00022737"/>
    </source>
</evidence>
<feature type="compositionally biased region" description="Polar residues" evidence="10">
    <location>
        <begin position="181"/>
        <end position="194"/>
    </location>
</feature>
<evidence type="ECO:0000313" key="12">
    <source>
        <dbReference type="EMBL" id="POY72912.1"/>
    </source>
</evidence>
<dbReference type="FunFam" id="3.30.160.60:FF:000012">
    <property type="entry name" value="RB-associated KRAB zinc finger protein-like"/>
    <property type="match status" value="1"/>
</dbReference>
<keyword evidence="8" id="KW-0539">Nucleus</keyword>
<evidence type="ECO:0000256" key="8">
    <source>
        <dbReference type="ARBA" id="ARBA00023242"/>
    </source>
</evidence>
<keyword evidence="13" id="KW-1185">Reference proteome</keyword>
<comment type="caution">
    <text evidence="12">The sequence shown here is derived from an EMBL/GenBank/DDBJ whole genome shotgun (WGS) entry which is preliminary data.</text>
</comment>